<keyword evidence="15" id="KW-1185">Reference proteome</keyword>
<dbReference type="PIRSF" id="PIRSF000178">
    <property type="entry name" value="SDH_cyt_b560"/>
    <property type="match status" value="1"/>
</dbReference>
<dbReference type="InterPro" id="IPR014314">
    <property type="entry name" value="Succ_DH_cytb556"/>
</dbReference>
<evidence type="ECO:0000256" key="9">
    <source>
        <dbReference type="ARBA" id="ARBA00023004"/>
    </source>
</evidence>
<evidence type="ECO:0000256" key="7">
    <source>
        <dbReference type="ARBA" id="ARBA00022723"/>
    </source>
</evidence>
<dbReference type="GO" id="GO:0009055">
    <property type="term" value="F:electron transfer activity"/>
    <property type="evidence" value="ECO:0007669"/>
    <property type="project" value="InterPro"/>
</dbReference>
<keyword evidence="5 12" id="KW-0349">Heme</keyword>
<feature type="transmembrane region" description="Helical" evidence="13">
    <location>
        <begin position="28"/>
        <end position="48"/>
    </location>
</feature>
<keyword evidence="9 12" id="KW-0408">Iron</keyword>
<keyword evidence="6 13" id="KW-0812">Transmembrane</keyword>
<evidence type="ECO:0000256" key="3">
    <source>
        <dbReference type="ARBA" id="ARBA00007244"/>
    </source>
</evidence>
<evidence type="ECO:0000313" key="15">
    <source>
        <dbReference type="Proteomes" id="UP000503336"/>
    </source>
</evidence>
<dbReference type="Proteomes" id="UP000503336">
    <property type="component" value="Chromosome"/>
</dbReference>
<dbReference type="PROSITE" id="PS01001">
    <property type="entry name" value="SDH_CYT_2"/>
    <property type="match status" value="1"/>
</dbReference>
<dbReference type="GO" id="GO:0006099">
    <property type="term" value="P:tricarboxylic acid cycle"/>
    <property type="evidence" value="ECO:0007669"/>
    <property type="project" value="InterPro"/>
</dbReference>
<dbReference type="NCBIfam" id="TIGR02970">
    <property type="entry name" value="succ_dehyd_cytB"/>
    <property type="match status" value="1"/>
</dbReference>
<evidence type="ECO:0000256" key="2">
    <source>
        <dbReference type="ARBA" id="ARBA00004141"/>
    </source>
</evidence>
<comment type="cofactor">
    <cofactor evidence="12">
        <name>heme</name>
        <dbReference type="ChEBI" id="CHEBI:30413"/>
    </cofactor>
    <text evidence="12">The heme is bound between the two transmembrane subunits.</text>
</comment>
<reference evidence="14 15" key="1">
    <citation type="submission" date="2020-02" db="EMBL/GenBank/DDBJ databases">
        <title>complete genome sequence of Rhodobacteraceae bacterium.</title>
        <authorList>
            <person name="Park J."/>
            <person name="Kim Y.-S."/>
            <person name="Kim K.-H."/>
        </authorList>
    </citation>
    <scope>NUCLEOTIDE SEQUENCE [LARGE SCALE GENOMIC DNA]</scope>
    <source>
        <strain evidence="14 15">RR4-56</strain>
    </source>
</reference>
<dbReference type="Pfam" id="PF01127">
    <property type="entry name" value="Sdh_cyt"/>
    <property type="match status" value="1"/>
</dbReference>
<protein>
    <recommendedName>
        <fullName evidence="4">Succinate dehydrogenase cytochrome b556 subunit</fullName>
    </recommendedName>
</protein>
<dbReference type="GO" id="GO:0046872">
    <property type="term" value="F:metal ion binding"/>
    <property type="evidence" value="ECO:0007669"/>
    <property type="project" value="UniProtKB-KW"/>
</dbReference>
<dbReference type="InterPro" id="IPR034804">
    <property type="entry name" value="SQR/QFR_C/D"/>
</dbReference>
<feature type="transmembrane region" description="Helical" evidence="13">
    <location>
        <begin position="107"/>
        <end position="127"/>
    </location>
</feature>
<evidence type="ECO:0000256" key="6">
    <source>
        <dbReference type="ARBA" id="ARBA00022692"/>
    </source>
</evidence>
<dbReference type="KEGG" id="hdh:G5B40_16090"/>
<proteinExistence type="inferred from homology"/>
<dbReference type="GO" id="GO:0016020">
    <property type="term" value="C:membrane"/>
    <property type="evidence" value="ECO:0007669"/>
    <property type="project" value="UniProtKB-SubCell"/>
</dbReference>
<gene>
    <name evidence="14" type="primary">sdhC</name>
    <name evidence="14" type="ORF">G5B40_16090</name>
</gene>
<keyword evidence="10 13" id="KW-0472">Membrane</keyword>
<dbReference type="PANTHER" id="PTHR10978">
    <property type="entry name" value="SUCCINATE DEHYDROGENASE CYTOCHROME B560 SUBUNIT"/>
    <property type="match status" value="1"/>
</dbReference>
<keyword evidence="7 12" id="KW-0479">Metal-binding</keyword>
<evidence type="ECO:0000256" key="1">
    <source>
        <dbReference type="ARBA" id="ARBA00004050"/>
    </source>
</evidence>
<name>A0A7L5BYK3_9RHOB</name>
<comment type="similarity">
    <text evidence="3">Belongs to the cytochrome b560 family.</text>
</comment>
<evidence type="ECO:0000256" key="5">
    <source>
        <dbReference type="ARBA" id="ARBA00022617"/>
    </source>
</evidence>
<dbReference type="AlphaFoldDB" id="A0A7L5BYK3"/>
<evidence type="ECO:0000313" key="14">
    <source>
        <dbReference type="EMBL" id="QIE56822.1"/>
    </source>
</evidence>
<accession>A0A7L5BYK3</accession>
<evidence type="ECO:0000256" key="12">
    <source>
        <dbReference type="PIRSR" id="PIRSR000178-1"/>
    </source>
</evidence>
<feature type="transmembrane region" description="Helical" evidence="13">
    <location>
        <begin position="68"/>
        <end position="86"/>
    </location>
</feature>
<dbReference type="SUPFAM" id="SSF81343">
    <property type="entry name" value="Fumarate reductase respiratory complex transmembrane subunits"/>
    <property type="match status" value="1"/>
</dbReference>
<evidence type="ECO:0000256" key="11">
    <source>
        <dbReference type="ARBA" id="ARBA00025912"/>
    </source>
</evidence>
<comment type="function">
    <text evidence="1">Membrane-anchoring subunit of succinate dehydrogenase (SDH).</text>
</comment>
<dbReference type="Gene3D" id="1.20.1300.10">
    <property type="entry name" value="Fumarate reductase/succinate dehydrogenase, transmembrane subunit"/>
    <property type="match status" value="1"/>
</dbReference>
<dbReference type="CDD" id="cd03499">
    <property type="entry name" value="SQR_TypeC_SdhC"/>
    <property type="match status" value="1"/>
</dbReference>
<evidence type="ECO:0000256" key="4">
    <source>
        <dbReference type="ARBA" id="ARBA00020076"/>
    </source>
</evidence>
<dbReference type="InterPro" id="IPR018495">
    <property type="entry name" value="Succ_DH_cyt_bsu_CS"/>
</dbReference>
<comment type="subcellular location">
    <subcellularLocation>
        <location evidence="2">Membrane</location>
        <topology evidence="2">Multi-pass membrane protein</topology>
    </subcellularLocation>
</comment>
<dbReference type="InterPro" id="IPR000701">
    <property type="entry name" value="SuccDH_FuR_B_TM-su"/>
</dbReference>
<dbReference type="RefSeq" id="WP_165100610.1">
    <property type="nucleotide sequence ID" value="NZ_CP049056.1"/>
</dbReference>
<comment type="subunit">
    <text evidence="11">Part of an enzyme complex containing four subunits: a flavoprotein, an iron-sulfur protein, plus two membrane-anchoring proteins, SdhC and SdhD. The complex can form homotrimers.</text>
</comment>
<keyword evidence="8 13" id="KW-1133">Transmembrane helix</keyword>
<dbReference type="PANTHER" id="PTHR10978:SF5">
    <property type="entry name" value="SUCCINATE DEHYDROGENASE CYTOCHROME B560 SUBUNIT, MITOCHONDRIAL"/>
    <property type="match status" value="1"/>
</dbReference>
<organism evidence="14 15">
    <name type="scientific">Pikeienuella piscinae</name>
    <dbReference type="NCBI Taxonomy" id="2748098"/>
    <lineage>
        <taxon>Bacteria</taxon>
        <taxon>Pseudomonadati</taxon>
        <taxon>Pseudomonadota</taxon>
        <taxon>Alphaproteobacteria</taxon>
        <taxon>Rhodobacterales</taxon>
        <taxon>Paracoccaceae</taxon>
        <taxon>Pikeienuella</taxon>
    </lineage>
</organism>
<evidence type="ECO:0000256" key="13">
    <source>
        <dbReference type="SAM" id="Phobius"/>
    </source>
</evidence>
<dbReference type="EMBL" id="CP049056">
    <property type="protein sequence ID" value="QIE56822.1"/>
    <property type="molecule type" value="Genomic_DNA"/>
</dbReference>
<feature type="binding site" description="axial binding residue" evidence="12">
    <location>
        <position position="84"/>
    </location>
    <ligand>
        <name>heme</name>
        <dbReference type="ChEBI" id="CHEBI:30413"/>
        <note>ligand shared with second transmembrane subunit</note>
    </ligand>
    <ligandPart>
        <name>Fe</name>
        <dbReference type="ChEBI" id="CHEBI:18248"/>
    </ligandPart>
</feature>
<sequence length="128" mass="13848">MASTTGGKRPLSPHLTIYRPQITSILSIFHRAAGCFMALSMALVVWWFLAAASGPDYFAFIDGLLTSWIGALIMLGSAAAFFYHLCNGIRHMWWDIGNGFELNQATRSGIAVLIGAGALTLIILFVAL</sequence>
<evidence type="ECO:0000256" key="10">
    <source>
        <dbReference type="ARBA" id="ARBA00023136"/>
    </source>
</evidence>
<evidence type="ECO:0000256" key="8">
    <source>
        <dbReference type="ARBA" id="ARBA00022989"/>
    </source>
</evidence>